<dbReference type="STRING" id="688867.SAMN05660236_5786"/>
<name>A0A1T5MMF5_9BACT</name>
<evidence type="ECO:0000313" key="2">
    <source>
        <dbReference type="Proteomes" id="UP000190961"/>
    </source>
</evidence>
<reference evidence="1 2" key="1">
    <citation type="submission" date="2017-02" db="EMBL/GenBank/DDBJ databases">
        <authorList>
            <person name="Peterson S.W."/>
        </authorList>
    </citation>
    <scope>NUCLEOTIDE SEQUENCE [LARGE SCALE GENOMIC DNA]</scope>
    <source>
        <strain evidence="1 2">DSM 25262</strain>
    </source>
</reference>
<dbReference type="AlphaFoldDB" id="A0A1T5MMF5"/>
<evidence type="ECO:0008006" key="3">
    <source>
        <dbReference type="Google" id="ProtNLM"/>
    </source>
</evidence>
<proteinExistence type="predicted"/>
<dbReference type="EMBL" id="FUZU01000005">
    <property type="protein sequence ID" value="SKC89184.1"/>
    <property type="molecule type" value="Genomic_DNA"/>
</dbReference>
<protein>
    <recommendedName>
        <fullName evidence="3">SpoIIAA-like</fullName>
    </recommendedName>
</protein>
<accession>A0A1T5MMF5</accession>
<dbReference type="RefSeq" id="WP_079690285.1">
    <property type="nucleotide sequence ID" value="NZ_FUZU01000005.1"/>
</dbReference>
<gene>
    <name evidence="1" type="ORF">SAMN05660236_5786</name>
</gene>
<evidence type="ECO:0000313" key="1">
    <source>
        <dbReference type="EMBL" id="SKC89184.1"/>
    </source>
</evidence>
<sequence>MNAQFVFQNAHCEVTQPNPYTLTIKLKGFMKIEHLLDITRFMDTFIKKHTITALLVDQSELKVLSKDVLEQMMKMISAISRDGIQRIAIVDAEDIFAKASFAKINKEADLLTDRVTRAHFMHERGAREWLQLNESTPAAH</sequence>
<organism evidence="1 2">
    <name type="scientific">Ohtaekwangia koreensis</name>
    <dbReference type="NCBI Taxonomy" id="688867"/>
    <lineage>
        <taxon>Bacteria</taxon>
        <taxon>Pseudomonadati</taxon>
        <taxon>Bacteroidota</taxon>
        <taxon>Cytophagia</taxon>
        <taxon>Cytophagales</taxon>
        <taxon>Fulvivirgaceae</taxon>
        <taxon>Ohtaekwangia</taxon>
    </lineage>
</organism>
<dbReference type="Proteomes" id="UP000190961">
    <property type="component" value="Unassembled WGS sequence"/>
</dbReference>
<keyword evidence="2" id="KW-1185">Reference proteome</keyword>